<dbReference type="EMBL" id="KN832883">
    <property type="protein sequence ID" value="KIM96936.1"/>
    <property type="molecule type" value="Genomic_DNA"/>
</dbReference>
<dbReference type="Pfam" id="PF06985">
    <property type="entry name" value="HET"/>
    <property type="match status" value="1"/>
</dbReference>
<dbReference type="HOGENOM" id="CLU_004184_9_2_1"/>
<dbReference type="AlphaFoldDB" id="A0A0C3H324"/>
<dbReference type="PANTHER" id="PTHR24148:SF78">
    <property type="entry name" value="HETEROKARYON INCOMPATIBILITY DOMAIN-CONTAINING PROTEIN"/>
    <property type="match status" value="1"/>
</dbReference>
<dbReference type="Pfam" id="PF23397">
    <property type="entry name" value="DUF7104"/>
    <property type="match status" value="11"/>
</dbReference>
<dbReference type="Proteomes" id="UP000054321">
    <property type="component" value="Unassembled WGS sequence"/>
</dbReference>
<keyword evidence="3" id="KW-1185">Reference proteome</keyword>
<evidence type="ECO:0000259" key="1">
    <source>
        <dbReference type="Pfam" id="PF06985"/>
    </source>
</evidence>
<dbReference type="InterPro" id="IPR052895">
    <property type="entry name" value="HetReg/Transcr_Mod"/>
</dbReference>
<proteinExistence type="predicted"/>
<gene>
    <name evidence="2" type="ORF">OIDMADRAFT_58485</name>
</gene>
<sequence length="1181" mass="134150">MSLYTYSPLSKRNGFHSIRLLRLLPNENDNGIIECQLFDYFLQHTDTGDYLYEALSYIWGSPYKNYSIRLDKCVFHVTKNLYAALSRLRNRDFERIIWIDAICINQDDLEEREHQIRYMAKIYSMAKSVIVWFGESAEGSDLAFEAIGRAAQTRLSKPLLTRELCNDVLREVSLAAKKSPPKLKDTGYFRNDVLKAMGIAAKKSPAKPSLNTELRNNVLRLIERPWFRRVWVLQEVAAARHILIMCGAVQLDGYTFCLGLQQLNLPDKGFAESQALIRSVVFLISQAIFRPKSTSWWSGRTTLEISPLAELIDMYHDHEATVRHDKIFALLGMSTDDLTGSGLLIDYNIPWVKLFESLLLFVSGKSLSVEVICDSDIAVAKATGYVMGEVSSVELDISWSDRQQVEVTFWNNFIPSEDRYSWNNSVPSRDRAILAFLVSANPIQEGDLVCVLKHNPTPVIVRPRDDFFEIVKFNAVPYDSGVERDWDTDVDNSSIENDYEKWVEALKSITSVTLDFLLVWQWNATVQQQEYKEVEAKCGIQKVSSSKAERLSKVALVMAGSERFELISQKIQDAIDFCKLSVGKDHPNTLTCMDALGLLCKNNGNWKKAEAVLSGVIQTRILVQGENHSDTLNCMQIFGDLATALEKAGLRNDAKRIAFILQVLKDQERTIVDEDGVIFVANTLDEKAMAFLLRTRGHEFKVTEGILKAAISNSHGGEKVTYLLLEKRKEDIEITEEIFQNAVENFYGTSVIQHLLEERGGEFKITEQIIEAAAGHRNSGVLQMILQHLGDEFKITDNILKLAAYNENPGAMKLLFQHANDETEITEETIKIAAYNRTPEVMQLILQHPSGKVKITDEIIEIAASHPRPAMMKLLLDYQGKEITIPEAAVKAAAKNWNLKVMERILQHPREKFKITEETVEVFARAKPIGMMELLLQYRGREVKVSETVVKKAMSETDGSWVLERLHEDQGKEIAITEAILNAVSQNAEIMRILVDSRGDELRITPQILRAVAEGSSGDKTMRLLLQEKGHDFIVTEDLVEAAVRNYYCGKEIFKLLLDFRGVEVKVSEKVVKNAASNPFHGEEIIKLLLERRRDEVTVTKEVVITAATAGIMLVLIDRLEDSGSIPDEILNSIPENWDTREKIMRDITIERRYRQKRLRKEELQKKGLPDDYDPEAQYDL</sequence>
<evidence type="ECO:0000313" key="2">
    <source>
        <dbReference type="EMBL" id="KIM96936.1"/>
    </source>
</evidence>
<dbReference type="InterPro" id="IPR010730">
    <property type="entry name" value="HET"/>
</dbReference>
<dbReference type="Gene3D" id="1.25.40.20">
    <property type="entry name" value="Ankyrin repeat-containing domain"/>
    <property type="match status" value="1"/>
</dbReference>
<dbReference type="STRING" id="913774.A0A0C3H324"/>
<dbReference type="SUPFAM" id="SSF140860">
    <property type="entry name" value="Pseudo ankyrin repeat-like"/>
    <property type="match status" value="1"/>
</dbReference>
<dbReference type="InterPro" id="IPR036770">
    <property type="entry name" value="Ankyrin_rpt-contain_sf"/>
</dbReference>
<dbReference type="Gene3D" id="1.25.40.10">
    <property type="entry name" value="Tetratricopeptide repeat domain"/>
    <property type="match status" value="1"/>
</dbReference>
<name>A0A0C3H324_OIDMZ</name>
<protein>
    <recommendedName>
        <fullName evidence="1">Heterokaryon incompatibility domain-containing protein</fullName>
    </recommendedName>
</protein>
<dbReference type="OrthoDB" id="2157530at2759"/>
<dbReference type="PANTHER" id="PTHR24148">
    <property type="entry name" value="ANKYRIN REPEAT DOMAIN-CONTAINING PROTEIN 39 HOMOLOG-RELATED"/>
    <property type="match status" value="1"/>
</dbReference>
<reference evidence="3" key="2">
    <citation type="submission" date="2015-01" db="EMBL/GenBank/DDBJ databases">
        <title>Evolutionary Origins and Diversification of the Mycorrhizal Mutualists.</title>
        <authorList>
            <consortium name="DOE Joint Genome Institute"/>
            <consortium name="Mycorrhizal Genomics Consortium"/>
            <person name="Kohler A."/>
            <person name="Kuo A."/>
            <person name="Nagy L.G."/>
            <person name="Floudas D."/>
            <person name="Copeland A."/>
            <person name="Barry K.W."/>
            <person name="Cichocki N."/>
            <person name="Veneault-Fourrey C."/>
            <person name="LaButti K."/>
            <person name="Lindquist E.A."/>
            <person name="Lipzen A."/>
            <person name="Lundell T."/>
            <person name="Morin E."/>
            <person name="Murat C."/>
            <person name="Riley R."/>
            <person name="Ohm R."/>
            <person name="Sun H."/>
            <person name="Tunlid A."/>
            <person name="Henrissat B."/>
            <person name="Grigoriev I.V."/>
            <person name="Hibbett D.S."/>
            <person name="Martin F."/>
        </authorList>
    </citation>
    <scope>NUCLEOTIDE SEQUENCE [LARGE SCALE GENOMIC DNA]</scope>
    <source>
        <strain evidence="3">Zn</strain>
    </source>
</reference>
<reference evidence="2 3" key="1">
    <citation type="submission" date="2014-04" db="EMBL/GenBank/DDBJ databases">
        <authorList>
            <consortium name="DOE Joint Genome Institute"/>
            <person name="Kuo A."/>
            <person name="Martino E."/>
            <person name="Perotto S."/>
            <person name="Kohler A."/>
            <person name="Nagy L.G."/>
            <person name="Floudas D."/>
            <person name="Copeland A."/>
            <person name="Barry K.W."/>
            <person name="Cichocki N."/>
            <person name="Veneault-Fourrey C."/>
            <person name="LaButti K."/>
            <person name="Lindquist E.A."/>
            <person name="Lipzen A."/>
            <person name="Lundell T."/>
            <person name="Morin E."/>
            <person name="Murat C."/>
            <person name="Sun H."/>
            <person name="Tunlid A."/>
            <person name="Henrissat B."/>
            <person name="Grigoriev I.V."/>
            <person name="Hibbett D.S."/>
            <person name="Martin F."/>
            <person name="Nordberg H.P."/>
            <person name="Cantor M.N."/>
            <person name="Hua S.X."/>
        </authorList>
    </citation>
    <scope>NUCLEOTIDE SEQUENCE [LARGE SCALE GENOMIC DNA]</scope>
    <source>
        <strain evidence="2 3">Zn</strain>
    </source>
</reference>
<feature type="domain" description="Heterokaryon incompatibility" evidence="1">
    <location>
        <begin position="52"/>
        <end position="235"/>
    </location>
</feature>
<dbReference type="InterPro" id="IPR011990">
    <property type="entry name" value="TPR-like_helical_dom_sf"/>
</dbReference>
<evidence type="ECO:0000313" key="3">
    <source>
        <dbReference type="Proteomes" id="UP000054321"/>
    </source>
</evidence>
<dbReference type="InParanoid" id="A0A0C3H324"/>
<organism evidence="2 3">
    <name type="scientific">Oidiodendron maius (strain Zn)</name>
    <dbReference type="NCBI Taxonomy" id="913774"/>
    <lineage>
        <taxon>Eukaryota</taxon>
        <taxon>Fungi</taxon>
        <taxon>Dikarya</taxon>
        <taxon>Ascomycota</taxon>
        <taxon>Pezizomycotina</taxon>
        <taxon>Leotiomycetes</taxon>
        <taxon>Leotiomycetes incertae sedis</taxon>
        <taxon>Myxotrichaceae</taxon>
        <taxon>Oidiodendron</taxon>
    </lineage>
</organism>
<accession>A0A0C3H324</accession>
<dbReference type="Gene3D" id="1.20.5.340">
    <property type="match status" value="2"/>
</dbReference>
<dbReference type="InterPro" id="IPR055530">
    <property type="entry name" value="DUF7104"/>
</dbReference>